<dbReference type="InterPro" id="IPR050464">
    <property type="entry name" value="Zeta_carotene_desat/Oxidored"/>
</dbReference>
<keyword evidence="7 11" id="KW-0560">Oxidoreductase</keyword>
<dbReference type="GO" id="GO:0006782">
    <property type="term" value="P:protoporphyrinogen IX biosynthetic process"/>
    <property type="evidence" value="ECO:0007669"/>
    <property type="project" value="UniProtKB-UniRule"/>
</dbReference>
<dbReference type="STRING" id="1097556.R4XC47"/>
<evidence type="ECO:0000256" key="10">
    <source>
        <dbReference type="ARBA" id="ARBA00047554"/>
    </source>
</evidence>
<evidence type="ECO:0000256" key="7">
    <source>
        <dbReference type="ARBA" id="ARBA00023002"/>
    </source>
</evidence>
<gene>
    <name evidence="13" type="ORF">TAPDE_003620</name>
</gene>
<dbReference type="InterPro" id="IPR004572">
    <property type="entry name" value="Protoporphyrinogen_oxidase"/>
</dbReference>
<dbReference type="EMBL" id="CAHR02000144">
    <property type="protein sequence ID" value="CCG83396.1"/>
    <property type="molecule type" value="Genomic_DNA"/>
</dbReference>
<sequence length="536" mass="58979">MLRTFLPRNGATLPALRTLHGHQRLATRLLSSQPPKSIAVIGGGIAGLSATYFLQKLLPETRITLFEATGKPGGWVSSKTVSTTDGNHVLFEEGPRSLRPAGLPGLNVLDLIRQLGIEDKMILVPKSAPSAKNRFIYFAGKVHKLPSSLLGFLKFAMTNPILKGSLTSLMREPFRRRPKGITDETIASFISRRFSPIMAQNMLSAVIHGIYSGSVDKLSVRSTLKALWEYETKAGSVLAGLLRGVDTRSVKDQNLQKALQDQHPDIVNRMRDISVYSFTDGLSTLTNALVTALQRMPMVTMQPNECTAVERKADGTFELSIQVARSVESFDQVVSAVRAKDTSKLLARSHNLEELDAVTYSTVMVINFHYRDPDILPINGFGYLIPKSVPLEENPDRALGVVFDSSSVPGQDTTDGTKVTCIMGGHWWGDGPVPSEQEGFEATKRVMKMHLGIDQEPEFWNAKIQRDCIPQYTVGHMARMKTLHHKLEQDWPGLGLIGSSYGGVSLNDCVLHARKIAMTIADEGRATGLEDFKDVD</sequence>
<evidence type="ECO:0000256" key="3">
    <source>
        <dbReference type="ARBA" id="ARBA00010551"/>
    </source>
</evidence>
<comment type="caution">
    <text evidence="13">The sequence shown here is derived from an EMBL/GenBank/DDBJ whole genome shotgun (WGS) entry which is preliminary data.</text>
</comment>
<keyword evidence="6 11" id="KW-0274">FAD</keyword>
<evidence type="ECO:0000256" key="8">
    <source>
        <dbReference type="ARBA" id="ARBA00023133"/>
    </source>
</evidence>
<comment type="cofactor">
    <cofactor evidence="11">
        <name>FAD</name>
        <dbReference type="ChEBI" id="CHEBI:57692"/>
    </cofactor>
    <text evidence="11">Binds 1 FAD per subunit.</text>
</comment>
<evidence type="ECO:0000313" key="14">
    <source>
        <dbReference type="Proteomes" id="UP000013776"/>
    </source>
</evidence>
<dbReference type="SUPFAM" id="SSF54373">
    <property type="entry name" value="FAD-linked reductases, C-terminal domain"/>
    <property type="match status" value="1"/>
</dbReference>
<dbReference type="Proteomes" id="UP000013776">
    <property type="component" value="Unassembled WGS sequence"/>
</dbReference>
<evidence type="ECO:0000256" key="1">
    <source>
        <dbReference type="ARBA" id="ARBA00002600"/>
    </source>
</evidence>
<name>R4XC47_TAPDE</name>
<dbReference type="Gene3D" id="3.50.50.60">
    <property type="entry name" value="FAD/NAD(P)-binding domain"/>
    <property type="match status" value="1"/>
</dbReference>
<keyword evidence="5 11" id="KW-0285">Flavoprotein</keyword>
<evidence type="ECO:0000256" key="2">
    <source>
        <dbReference type="ARBA" id="ARBA00005073"/>
    </source>
</evidence>
<comment type="catalytic activity">
    <reaction evidence="10 11">
        <text>protoporphyrinogen IX + 3 O2 = protoporphyrin IX + 3 H2O2</text>
        <dbReference type="Rhea" id="RHEA:25576"/>
        <dbReference type="ChEBI" id="CHEBI:15379"/>
        <dbReference type="ChEBI" id="CHEBI:16240"/>
        <dbReference type="ChEBI" id="CHEBI:57306"/>
        <dbReference type="ChEBI" id="CHEBI:57307"/>
        <dbReference type="EC" id="1.3.3.4"/>
    </reaction>
</comment>
<dbReference type="Pfam" id="PF01593">
    <property type="entry name" value="Amino_oxidase"/>
    <property type="match status" value="1"/>
</dbReference>
<evidence type="ECO:0000256" key="6">
    <source>
        <dbReference type="ARBA" id="ARBA00022827"/>
    </source>
</evidence>
<protein>
    <recommendedName>
        <fullName evidence="4 11">Protoporphyrinogen oxidase</fullName>
        <ecNumber evidence="4 11">1.3.3.4</ecNumber>
    </recommendedName>
</protein>
<organism evidence="13 14">
    <name type="scientific">Taphrina deformans (strain PYCC 5710 / ATCC 11124 / CBS 356.35 / IMI 108563 / JCM 9778 / NBRC 8474)</name>
    <name type="common">Peach leaf curl fungus</name>
    <name type="synonym">Lalaria deformans</name>
    <dbReference type="NCBI Taxonomy" id="1097556"/>
    <lineage>
        <taxon>Eukaryota</taxon>
        <taxon>Fungi</taxon>
        <taxon>Dikarya</taxon>
        <taxon>Ascomycota</taxon>
        <taxon>Taphrinomycotina</taxon>
        <taxon>Taphrinomycetes</taxon>
        <taxon>Taphrinales</taxon>
        <taxon>Taphrinaceae</taxon>
        <taxon>Taphrina</taxon>
    </lineage>
</organism>
<dbReference type="SUPFAM" id="SSF51905">
    <property type="entry name" value="FAD/NAD(P)-binding domain"/>
    <property type="match status" value="1"/>
</dbReference>
<dbReference type="PANTHER" id="PTHR42923">
    <property type="entry name" value="PROTOPORPHYRINOGEN OXIDASE"/>
    <property type="match status" value="1"/>
</dbReference>
<dbReference type="InterPro" id="IPR036188">
    <property type="entry name" value="FAD/NAD-bd_sf"/>
</dbReference>
<evidence type="ECO:0000256" key="9">
    <source>
        <dbReference type="ARBA" id="ARBA00023244"/>
    </source>
</evidence>
<dbReference type="InterPro" id="IPR002937">
    <property type="entry name" value="Amino_oxidase"/>
</dbReference>
<evidence type="ECO:0000313" key="13">
    <source>
        <dbReference type="EMBL" id="CCG83396.1"/>
    </source>
</evidence>
<proteinExistence type="inferred from homology"/>
<keyword evidence="9 11" id="KW-0627">Porphyrin biosynthesis</keyword>
<keyword evidence="14" id="KW-1185">Reference proteome</keyword>
<dbReference type="eggNOG" id="KOG1276">
    <property type="taxonomic scope" value="Eukaryota"/>
</dbReference>
<dbReference type="VEuPathDB" id="FungiDB:TAPDE_003620"/>
<dbReference type="NCBIfam" id="TIGR00562">
    <property type="entry name" value="proto_IX_ox"/>
    <property type="match status" value="1"/>
</dbReference>
<dbReference type="EC" id="1.3.3.4" evidence="4 11"/>
<evidence type="ECO:0000256" key="4">
    <source>
        <dbReference type="ARBA" id="ARBA00012867"/>
    </source>
</evidence>
<dbReference type="PANTHER" id="PTHR42923:SF3">
    <property type="entry name" value="PROTOPORPHYRINOGEN OXIDASE"/>
    <property type="match status" value="1"/>
</dbReference>
<feature type="domain" description="Amine oxidase" evidence="12">
    <location>
        <begin position="45"/>
        <end position="520"/>
    </location>
</feature>
<dbReference type="GO" id="GO:0004729">
    <property type="term" value="F:oxygen-dependent protoporphyrinogen oxidase activity"/>
    <property type="evidence" value="ECO:0007669"/>
    <property type="project" value="UniProtKB-UniRule"/>
</dbReference>
<comment type="subcellular location">
    <subcellularLocation>
        <location evidence="11">Mitochondrion inner membrane</location>
    </subcellularLocation>
</comment>
<evidence type="ECO:0000259" key="12">
    <source>
        <dbReference type="Pfam" id="PF01593"/>
    </source>
</evidence>
<evidence type="ECO:0000256" key="5">
    <source>
        <dbReference type="ARBA" id="ARBA00022630"/>
    </source>
</evidence>
<comment type="function">
    <text evidence="1 11">Catalyzes the 6-electron oxidation of protoporphyrinogen-IX to form protoporphyrin-IX.</text>
</comment>
<dbReference type="OrthoDB" id="438553at2759"/>
<comment type="similarity">
    <text evidence="3 11">Belongs to the protoporphyrinogen/coproporphyrinogen oxidase family. Protoporphyrinogen oxidase subfamily.</text>
</comment>
<dbReference type="AlphaFoldDB" id="R4XC47"/>
<evidence type="ECO:0000256" key="11">
    <source>
        <dbReference type="RuleBase" id="RU367069"/>
    </source>
</evidence>
<comment type="pathway">
    <text evidence="2 11">Porphyrin-containing compound metabolism; protoporphyrin-IX biosynthesis; protoporphyrin-IX from protoporphyrinogen-IX: step 1/1.</text>
</comment>
<dbReference type="GO" id="GO:0005743">
    <property type="term" value="C:mitochondrial inner membrane"/>
    <property type="evidence" value="ECO:0007669"/>
    <property type="project" value="UniProtKB-SubCell"/>
</dbReference>
<dbReference type="UniPathway" id="UPA00251">
    <property type="reaction ID" value="UER00324"/>
</dbReference>
<keyword evidence="8 11" id="KW-0350">Heme biosynthesis</keyword>
<reference evidence="13 14" key="1">
    <citation type="journal article" date="2013" name="MBio">
        <title>Genome sequencing of the plant pathogen Taphrina deformans, the causal agent of peach leaf curl.</title>
        <authorList>
            <person name="Cisse O.H."/>
            <person name="Almeida J.M.G.C.F."/>
            <person name="Fonseca A."/>
            <person name="Kumar A.A."/>
            <person name="Salojaervi J."/>
            <person name="Overmyer K."/>
            <person name="Hauser P.M."/>
            <person name="Pagni M."/>
        </authorList>
    </citation>
    <scope>NUCLEOTIDE SEQUENCE [LARGE SCALE GENOMIC DNA]</scope>
    <source>
        <strain evidence="14">PYCC 5710 / ATCC 11124 / CBS 356.35 / IMI 108563 / JCM 9778 / NBRC 8474</strain>
    </source>
</reference>
<accession>R4XC47</accession>